<dbReference type="PROSITE" id="PS00788">
    <property type="entry name" value="CHORISMATE_SYNTHASE_2"/>
    <property type="match status" value="1"/>
</dbReference>
<feature type="binding site" evidence="11">
    <location>
        <position position="290"/>
    </location>
    <ligand>
        <name>FMN</name>
        <dbReference type="ChEBI" id="CHEBI:58210"/>
    </ligand>
</feature>
<dbReference type="GO" id="GO:0009073">
    <property type="term" value="P:aromatic amino acid family biosynthetic process"/>
    <property type="evidence" value="ECO:0007669"/>
    <property type="project" value="UniProtKB-KW"/>
</dbReference>
<feature type="binding site" evidence="11">
    <location>
        <begin position="305"/>
        <end position="309"/>
    </location>
    <ligand>
        <name>FMN</name>
        <dbReference type="ChEBI" id="CHEBI:58210"/>
    </ligand>
</feature>
<feature type="binding site" evidence="11">
    <location>
        <position position="332"/>
    </location>
    <ligand>
        <name>FMN</name>
        <dbReference type="ChEBI" id="CHEBI:58210"/>
    </ligand>
</feature>
<accession>D9SPR5</accession>
<dbReference type="KEGG" id="ccb:Clocel_0334"/>
<evidence type="ECO:0000256" key="6">
    <source>
        <dbReference type="ARBA" id="ARBA00022643"/>
    </source>
</evidence>
<dbReference type="PANTHER" id="PTHR21085">
    <property type="entry name" value="CHORISMATE SYNTHASE"/>
    <property type="match status" value="1"/>
</dbReference>
<keyword evidence="6 11" id="KW-0288">FMN</keyword>
<evidence type="ECO:0000256" key="1">
    <source>
        <dbReference type="ARBA" id="ARBA00005044"/>
    </source>
</evidence>
<feature type="binding site" evidence="11">
    <location>
        <begin position="125"/>
        <end position="127"/>
    </location>
    <ligand>
        <name>FMN</name>
        <dbReference type="ChEBI" id="CHEBI:58210"/>
    </ligand>
</feature>
<dbReference type="Gene3D" id="3.60.150.10">
    <property type="entry name" value="Chorismate synthase AroC"/>
    <property type="match status" value="1"/>
</dbReference>
<comment type="caution">
    <text evidence="11">Lacks conserved residue(s) required for the propagation of feature annotation.</text>
</comment>
<organism evidence="13 14">
    <name type="scientific">Clostridium cellulovorans (strain ATCC 35296 / DSM 3052 / OCM 3 / 743B)</name>
    <dbReference type="NCBI Taxonomy" id="573061"/>
    <lineage>
        <taxon>Bacteria</taxon>
        <taxon>Bacillati</taxon>
        <taxon>Bacillota</taxon>
        <taxon>Clostridia</taxon>
        <taxon>Eubacteriales</taxon>
        <taxon>Clostridiaceae</taxon>
        <taxon>Clostridium</taxon>
    </lineage>
</organism>
<dbReference type="GO" id="GO:0010181">
    <property type="term" value="F:FMN binding"/>
    <property type="evidence" value="ECO:0007669"/>
    <property type="project" value="TreeGrafter"/>
</dbReference>
<comment type="pathway">
    <text evidence="1 11 12">Metabolic intermediate biosynthesis; chorismate biosynthesis; chorismate from D-erythrose 4-phosphate and phosphoenolpyruvate: step 7/7.</text>
</comment>
<evidence type="ECO:0000313" key="13">
    <source>
        <dbReference type="EMBL" id="ADL50114.1"/>
    </source>
</evidence>
<dbReference type="InterPro" id="IPR035904">
    <property type="entry name" value="Chorismate_synth_AroC_sf"/>
</dbReference>
<dbReference type="SUPFAM" id="SSF103263">
    <property type="entry name" value="Chorismate synthase, AroC"/>
    <property type="match status" value="1"/>
</dbReference>
<dbReference type="PROSITE" id="PS00787">
    <property type="entry name" value="CHORISMATE_SYNTHASE_1"/>
    <property type="match status" value="1"/>
</dbReference>
<comment type="function">
    <text evidence="11">Catalyzes the anti-1,4-elimination of the C-3 phosphate and the C-6 proR hydrogen from 5-enolpyruvylshikimate-3-phosphate (EPSP) to yield chorismate, which is the branch point compound that serves as the starting substrate for the three terminal pathways of aromatic amino acid biosynthesis. This reaction introduces a second double bond into the aromatic ring system.</text>
</comment>
<dbReference type="CDD" id="cd07304">
    <property type="entry name" value="Chorismate_synthase"/>
    <property type="match status" value="1"/>
</dbReference>
<keyword evidence="7 11" id="KW-0274">FAD</keyword>
<name>D9SPR5_CLOC7</name>
<dbReference type="OrthoDB" id="9771806at2"/>
<evidence type="ECO:0000313" key="14">
    <source>
        <dbReference type="Proteomes" id="UP000002730"/>
    </source>
</evidence>
<dbReference type="InterPro" id="IPR000453">
    <property type="entry name" value="Chorismate_synth"/>
</dbReference>
<dbReference type="PANTHER" id="PTHR21085:SF0">
    <property type="entry name" value="CHORISMATE SYNTHASE"/>
    <property type="match status" value="1"/>
</dbReference>
<dbReference type="GO" id="GO:0005829">
    <property type="term" value="C:cytosol"/>
    <property type="evidence" value="ECO:0007669"/>
    <property type="project" value="TreeGrafter"/>
</dbReference>
<dbReference type="InterPro" id="IPR020541">
    <property type="entry name" value="Chorismate_synthase_CS"/>
</dbReference>
<comment type="catalytic activity">
    <reaction evidence="11 12">
        <text>5-O-(1-carboxyvinyl)-3-phosphoshikimate = chorismate + phosphate</text>
        <dbReference type="Rhea" id="RHEA:21020"/>
        <dbReference type="ChEBI" id="CHEBI:29748"/>
        <dbReference type="ChEBI" id="CHEBI:43474"/>
        <dbReference type="ChEBI" id="CHEBI:57701"/>
        <dbReference type="EC" id="4.2.3.5"/>
    </reaction>
</comment>
<dbReference type="RefSeq" id="WP_010075119.1">
    <property type="nucleotide sequence ID" value="NC_014393.1"/>
</dbReference>
<comment type="similarity">
    <text evidence="2 11 12">Belongs to the chorismate synthase family.</text>
</comment>
<keyword evidence="10 11" id="KW-0456">Lyase</keyword>
<dbReference type="PROSITE" id="PS00789">
    <property type="entry name" value="CHORISMATE_SYNTHASE_3"/>
    <property type="match status" value="1"/>
</dbReference>
<evidence type="ECO:0000256" key="12">
    <source>
        <dbReference type="RuleBase" id="RU000605"/>
    </source>
</evidence>
<keyword evidence="14" id="KW-1185">Reference proteome</keyword>
<dbReference type="EC" id="4.2.3.5" evidence="3 11"/>
<dbReference type="STRING" id="573061.Clocel_0334"/>
<keyword evidence="8 11" id="KW-0521">NADP</keyword>
<evidence type="ECO:0000256" key="3">
    <source>
        <dbReference type="ARBA" id="ARBA00013036"/>
    </source>
</evidence>
<dbReference type="NCBIfam" id="NF003793">
    <property type="entry name" value="PRK05382.1"/>
    <property type="match status" value="1"/>
</dbReference>
<evidence type="ECO:0000256" key="5">
    <source>
        <dbReference type="ARBA" id="ARBA00022630"/>
    </source>
</evidence>
<reference evidence="13 14" key="1">
    <citation type="submission" date="2010-08" db="EMBL/GenBank/DDBJ databases">
        <title>Complete sequence of Clostridium cellulovorans 743B.</title>
        <authorList>
            <consortium name="US DOE Joint Genome Institute"/>
            <person name="Lucas S."/>
            <person name="Copeland A."/>
            <person name="Lapidus A."/>
            <person name="Cheng J.-F."/>
            <person name="Bruce D."/>
            <person name="Goodwin L."/>
            <person name="Pitluck S."/>
            <person name="Chertkov O."/>
            <person name="Detter J.C."/>
            <person name="Han C."/>
            <person name="Tapia R."/>
            <person name="Land M."/>
            <person name="Hauser L."/>
            <person name="Chang Y.-J."/>
            <person name="Jeffries C."/>
            <person name="Kyrpides N."/>
            <person name="Ivanova N."/>
            <person name="Mikhailova N."/>
            <person name="Hemme C.L."/>
            <person name="Woyke T."/>
        </authorList>
    </citation>
    <scope>NUCLEOTIDE SEQUENCE [LARGE SCALE GENOMIC DNA]</scope>
    <source>
        <strain evidence="14">ATCC 35296 / DSM 3052 / OCM 3 / 743B</strain>
    </source>
</reference>
<evidence type="ECO:0000256" key="2">
    <source>
        <dbReference type="ARBA" id="ARBA00008014"/>
    </source>
</evidence>
<dbReference type="PIRSF" id="PIRSF001456">
    <property type="entry name" value="Chorismate_synth"/>
    <property type="match status" value="1"/>
</dbReference>
<evidence type="ECO:0000256" key="8">
    <source>
        <dbReference type="ARBA" id="ARBA00022857"/>
    </source>
</evidence>
<dbReference type="HOGENOM" id="CLU_034547_0_0_9"/>
<dbReference type="GO" id="GO:0004107">
    <property type="term" value="F:chorismate synthase activity"/>
    <property type="evidence" value="ECO:0007669"/>
    <property type="project" value="UniProtKB-UniRule"/>
</dbReference>
<keyword evidence="9 11" id="KW-0057">Aromatic amino acid biosynthesis</keyword>
<dbReference type="Pfam" id="PF01264">
    <property type="entry name" value="Chorismate_synt"/>
    <property type="match status" value="1"/>
</dbReference>
<evidence type="ECO:0000256" key="11">
    <source>
        <dbReference type="HAMAP-Rule" id="MF_00300"/>
    </source>
</evidence>
<feature type="binding site" evidence="11">
    <location>
        <position position="53"/>
    </location>
    <ligand>
        <name>NADP(+)</name>
        <dbReference type="ChEBI" id="CHEBI:58349"/>
    </ligand>
</feature>
<feature type="binding site" evidence="11">
    <location>
        <position position="47"/>
    </location>
    <ligand>
        <name>NADP(+)</name>
        <dbReference type="ChEBI" id="CHEBI:58349"/>
    </ligand>
</feature>
<proteinExistence type="inferred from homology"/>
<comment type="cofactor">
    <cofactor evidence="11 12">
        <name>FMNH2</name>
        <dbReference type="ChEBI" id="CHEBI:57618"/>
    </cofactor>
    <text evidence="11 12">Reduced FMN (FMNH(2)).</text>
</comment>
<dbReference type="eggNOG" id="COG0082">
    <property type="taxonomic scope" value="Bacteria"/>
</dbReference>
<dbReference type="EMBL" id="CP002160">
    <property type="protein sequence ID" value="ADL50114.1"/>
    <property type="molecule type" value="Genomic_DNA"/>
</dbReference>
<dbReference type="UniPathway" id="UPA00053">
    <property type="reaction ID" value="UER00090"/>
</dbReference>
<dbReference type="HAMAP" id="MF_00300">
    <property type="entry name" value="Chorismate_synth"/>
    <property type="match status" value="1"/>
</dbReference>
<dbReference type="GO" id="GO:0009423">
    <property type="term" value="P:chorismate biosynthetic process"/>
    <property type="evidence" value="ECO:0007669"/>
    <property type="project" value="UniProtKB-UniRule"/>
</dbReference>
<evidence type="ECO:0000256" key="9">
    <source>
        <dbReference type="ARBA" id="ARBA00023141"/>
    </source>
</evidence>
<comment type="subunit">
    <text evidence="11">Homotetramer.</text>
</comment>
<evidence type="ECO:0000256" key="10">
    <source>
        <dbReference type="ARBA" id="ARBA00023239"/>
    </source>
</evidence>
<gene>
    <name evidence="11" type="primary">aroC</name>
    <name evidence="13" type="ordered locus">Clocel_0334</name>
</gene>
<protein>
    <recommendedName>
        <fullName evidence="3 11">Chorismate synthase</fullName>
        <shortName evidence="11">CS</shortName>
        <ecNumber evidence="3 11">4.2.3.5</ecNumber>
    </recommendedName>
    <alternativeName>
        <fullName evidence="11">5-enolpyruvylshikimate-3-phosphate phospholyase</fullName>
    </alternativeName>
</protein>
<dbReference type="AlphaFoldDB" id="D9SPR5"/>
<sequence>MSDVWGQNLKISLFGESHGEGIGVVIDGVPSGLKIDMDFIKSEMARRAPGKNKLSTKRKEADEPRILSGVFNGTTTGAAICAVIENTDTKSKDYSELKKKMRPGHSDYAAYLKYVGFNDYRGGGHFSGRITAPIVFAGAVAKQLLAQKGIRICSWIKSIEDIEDVSLDKINVDEVLMDAVQGSDFPVLTKELGEKMQERIVEASMDCDSLGGVVQCAAINIPGGIGSPFFRSVESVLASILFSVPAVKGVEFGEGFNISKLRGSQANDEMYYDADGNVKTYTNNNGGLTGGITNGMPITFNVAIKPTPSISKEQRTIDIEAKENTTLVIHGRHDPCIVHRVIPVIESVTAIALAELIL</sequence>
<keyword evidence="4 11" id="KW-0028">Amino-acid biosynthesis</keyword>
<dbReference type="Proteomes" id="UP000002730">
    <property type="component" value="Chromosome"/>
</dbReference>
<evidence type="ECO:0000256" key="7">
    <source>
        <dbReference type="ARBA" id="ARBA00022827"/>
    </source>
</evidence>
<keyword evidence="5 11" id="KW-0285">Flavoprotein</keyword>
<dbReference type="NCBIfam" id="TIGR00033">
    <property type="entry name" value="aroC"/>
    <property type="match status" value="1"/>
</dbReference>
<evidence type="ECO:0000256" key="4">
    <source>
        <dbReference type="ARBA" id="ARBA00022605"/>
    </source>
</evidence>
<dbReference type="GO" id="GO:0008652">
    <property type="term" value="P:amino acid biosynthetic process"/>
    <property type="evidence" value="ECO:0007669"/>
    <property type="project" value="UniProtKB-KW"/>
</dbReference>